<dbReference type="AlphaFoldDB" id="A0A8B9S257"/>
<sequence length="154" mass="17517">ASSISLLGLCLASRICFTAYSLCCFISWLLSTGWGDDIEWVQTYEEGLARSRQSKKPLMVIHHLEECPYSQGEQSKSFQMIWVIKLSLSHSSSDDNMAPDGHYVPRILFVDPSMTVRADITGKYGNRMYTYEPQDISTLIENMRQAKSLLHTEL</sequence>
<dbReference type="InterPro" id="IPR051099">
    <property type="entry name" value="AGR/TXD"/>
</dbReference>
<evidence type="ECO:0000313" key="4">
    <source>
        <dbReference type="Proteomes" id="UP000694424"/>
    </source>
</evidence>
<comment type="similarity">
    <text evidence="2">Belongs to the AGR family.</text>
</comment>
<dbReference type="Gene3D" id="3.40.30.10">
    <property type="entry name" value="Glutaredoxin"/>
    <property type="match status" value="1"/>
</dbReference>
<dbReference type="Ensembl" id="ENSAOWT00000001053.1">
    <property type="protein sequence ID" value="ENSAOWP00000000926.1"/>
    <property type="gene ID" value="ENSAOWG00000000691.1"/>
</dbReference>
<dbReference type="Pfam" id="PF13899">
    <property type="entry name" value="Thioredoxin_7"/>
    <property type="match status" value="1"/>
</dbReference>
<dbReference type="InterPro" id="IPR036249">
    <property type="entry name" value="Thioredoxin-like_sf"/>
</dbReference>
<protein>
    <submittedName>
        <fullName evidence="3">Uncharacterized protein</fullName>
    </submittedName>
</protein>
<name>A0A8B9S257_APTOW</name>
<reference evidence="3" key="1">
    <citation type="submission" date="2025-08" db="UniProtKB">
        <authorList>
            <consortium name="Ensembl"/>
        </authorList>
    </citation>
    <scope>IDENTIFICATION</scope>
</reference>
<dbReference type="GO" id="GO:0005783">
    <property type="term" value="C:endoplasmic reticulum"/>
    <property type="evidence" value="ECO:0007669"/>
    <property type="project" value="TreeGrafter"/>
</dbReference>
<organism evidence="3 4">
    <name type="scientific">Apteryx owenii</name>
    <name type="common">Little spotted kiwi</name>
    <dbReference type="NCBI Taxonomy" id="8824"/>
    <lineage>
        <taxon>Eukaryota</taxon>
        <taxon>Metazoa</taxon>
        <taxon>Chordata</taxon>
        <taxon>Craniata</taxon>
        <taxon>Vertebrata</taxon>
        <taxon>Euteleostomi</taxon>
        <taxon>Archelosauria</taxon>
        <taxon>Archosauria</taxon>
        <taxon>Dinosauria</taxon>
        <taxon>Saurischia</taxon>
        <taxon>Theropoda</taxon>
        <taxon>Coelurosauria</taxon>
        <taxon>Aves</taxon>
        <taxon>Palaeognathae</taxon>
        <taxon>Apterygiformes</taxon>
        <taxon>Apterygidae</taxon>
        <taxon>Apteryx</taxon>
    </lineage>
</organism>
<dbReference type="PANTHER" id="PTHR15337">
    <property type="entry name" value="ANTERIOR GRADIENT PROTEIN-RELATED"/>
    <property type="match status" value="1"/>
</dbReference>
<dbReference type="PANTHER" id="PTHR15337:SF5">
    <property type="entry name" value="ANTERIOR GRADIENT PROTEIN 3"/>
    <property type="match status" value="1"/>
</dbReference>
<keyword evidence="1" id="KW-0732">Signal</keyword>
<reference evidence="3" key="2">
    <citation type="submission" date="2025-09" db="UniProtKB">
        <authorList>
            <consortium name="Ensembl"/>
        </authorList>
    </citation>
    <scope>IDENTIFICATION</scope>
</reference>
<proteinExistence type="inferred from homology"/>
<dbReference type="SUPFAM" id="SSF52833">
    <property type="entry name" value="Thioredoxin-like"/>
    <property type="match status" value="1"/>
</dbReference>
<dbReference type="Proteomes" id="UP000694424">
    <property type="component" value="Unplaced"/>
</dbReference>
<dbReference type="FunFam" id="3.40.30.10:FF:000036">
    <property type="entry name" value="anterior gradient protein 2 homolog"/>
    <property type="match status" value="1"/>
</dbReference>
<evidence type="ECO:0000256" key="2">
    <source>
        <dbReference type="ARBA" id="ARBA00038124"/>
    </source>
</evidence>
<evidence type="ECO:0000256" key="1">
    <source>
        <dbReference type="ARBA" id="ARBA00022729"/>
    </source>
</evidence>
<evidence type="ECO:0000313" key="3">
    <source>
        <dbReference type="Ensembl" id="ENSAOWP00000000926.1"/>
    </source>
</evidence>
<keyword evidence="4" id="KW-1185">Reference proteome</keyword>
<accession>A0A8B9S257</accession>